<feature type="region of interest" description="Disordered" evidence="1">
    <location>
        <begin position="716"/>
        <end position="773"/>
    </location>
</feature>
<feature type="compositionally biased region" description="Polar residues" evidence="1">
    <location>
        <begin position="746"/>
        <end position="757"/>
    </location>
</feature>
<sequence>MDNNGNVPRFDPMTGKPIETVDNAANNAPKFDPMTGEPLNAVDNTANETVNNTQNSFENTQSVATNTQAPAQSTFSTQQGAGNQSNFGGQPNFGNQPNFSNQPNFGGQSGQNGQGFFGGQGGQGGQPGFGGNQGFNQSQTYNAAGEPVDTSNQVMNEYSSFMRNNANGAGGSFKTPSSRGGFKKFVLAAIAVLVIAAGIITFAFKGKVVNAFKLHTLSPSKYYEWVMKKSYKKVKKDRMDLYKYTYDILTADEKGVEGSVNVKAGKDLVKLVEDLGQDTKGLESVGAEFSAGTTKDTVSITASGKLNDKTFASVEAGATKDLKSVYAGVPEISDKYVDFSNLIEKNASRKQIDQYLEKASKLDFKKLIPTPEFVEDESDRYFDVYLDYVVKNKMISKSSETVEASGVKAKMTALDCDFDGEDVCDLAVEFLEEVKDDDKIDDYVKDLIKNIEDATGENFGISKYDEEKKDGIDKIIKDIKDSKDNMKDYKNILKMTVYVDAEGDVAGYNIKVSDGKKEKEILESKSVLVVSGKKFGYDMSVKSNGGLSYSIEGTGNANFSKTSGEFDITVNSGKDKFNATAELKNCDTTKLLKGYFKGDIIIKTDDISKVKDLEVKLSIDEKRLDTTVGVVVSVDGKEYGNVDFSLKFTDDPKEVKPGDTIDANDTAALEKEFSSFDYKKYVDDFLKDAGIDASADELESVLKLFGKNNLNLPDKFSNGGVGQTEPETNYTEPETSTDTFDFGSGEQETSTEYSQGTVDAGTGDGGSDIPQYDDKYWETYEFPSIDEKYWETYTFNSEQ</sequence>
<protein>
    <submittedName>
        <fullName evidence="3">Uncharacterized protein</fullName>
    </submittedName>
</protein>
<organism evidence="3 4">
    <name type="scientific">Eubacterium uniforme</name>
    <dbReference type="NCBI Taxonomy" id="39495"/>
    <lineage>
        <taxon>Bacteria</taxon>
        <taxon>Bacillati</taxon>
        <taxon>Bacillota</taxon>
        <taxon>Clostridia</taxon>
        <taxon>Eubacteriales</taxon>
        <taxon>Eubacteriaceae</taxon>
        <taxon>Eubacterium</taxon>
    </lineage>
</organism>
<evidence type="ECO:0000256" key="1">
    <source>
        <dbReference type="SAM" id="MobiDB-lite"/>
    </source>
</evidence>
<gene>
    <name evidence="3" type="ORF">SAMN02745111_00632</name>
</gene>
<feature type="compositionally biased region" description="Polar residues" evidence="1">
    <location>
        <begin position="64"/>
        <end position="100"/>
    </location>
</feature>
<evidence type="ECO:0000313" key="4">
    <source>
        <dbReference type="Proteomes" id="UP000190814"/>
    </source>
</evidence>
<feature type="compositionally biased region" description="Gly residues" evidence="1">
    <location>
        <begin position="107"/>
        <end position="133"/>
    </location>
</feature>
<dbReference type="Proteomes" id="UP000190814">
    <property type="component" value="Unassembled WGS sequence"/>
</dbReference>
<keyword evidence="2" id="KW-0812">Transmembrane</keyword>
<dbReference type="EMBL" id="FUXZ01000004">
    <property type="protein sequence ID" value="SKA62510.1"/>
    <property type="molecule type" value="Genomic_DNA"/>
</dbReference>
<feature type="compositionally biased region" description="Low complexity" evidence="1">
    <location>
        <begin position="724"/>
        <end position="737"/>
    </location>
</feature>
<evidence type="ECO:0000313" key="3">
    <source>
        <dbReference type="EMBL" id="SKA62510.1"/>
    </source>
</evidence>
<dbReference type="RefSeq" id="WP_078765525.1">
    <property type="nucleotide sequence ID" value="NZ_FUXZ01000004.1"/>
</dbReference>
<dbReference type="AlphaFoldDB" id="A0A1T4VC49"/>
<reference evidence="3 4" key="1">
    <citation type="submission" date="2017-02" db="EMBL/GenBank/DDBJ databases">
        <authorList>
            <person name="Peterson S.W."/>
        </authorList>
    </citation>
    <scope>NUCLEOTIDE SEQUENCE [LARGE SCALE GENOMIC DNA]</scope>
    <source>
        <strain evidence="3 4">ATCC 35992</strain>
    </source>
</reference>
<keyword evidence="4" id="KW-1185">Reference proteome</keyword>
<dbReference type="STRING" id="39495.SAMN02745111_00632"/>
<feature type="transmembrane region" description="Helical" evidence="2">
    <location>
        <begin position="185"/>
        <end position="204"/>
    </location>
</feature>
<accession>A0A1T4VC49</accession>
<keyword evidence="2" id="KW-1133">Transmembrane helix</keyword>
<keyword evidence="2" id="KW-0472">Membrane</keyword>
<evidence type="ECO:0000256" key="2">
    <source>
        <dbReference type="SAM" id="Phobius"/>
    </source>
</evidence>
<name>A0A1T4VC49_9FIRM</name>
<feature type="region of interest" description="Disordered" evidence="1">
    <location>
        <begin position="64"/>
        <end position="147"/>
    </location>
</feature>
<proteinExistence type="predicted"/>